<keyword evidence="5 11" id="KW-0812">Transmembrane</keyword>
<evidence type="ECO:0000256" key="5">
    <source>
        <dbReference type="ARBA" id="ARBA00022692"/>
    </source>
</evidence>
<evidence type="ECO:0000256" key="6">
    <source>
        <dbReference type="ARBA" id="ARBA00022729"/>
    </source>
</evidence>
<dbReference type="Gene3D" id="2.40.170.20">
    <property type="entry name" value="TonB-dependent receptor, beta-barrel domain"/>
    <property type="match status" value="1"/>
</dbReference>
<dbReference type="InterPro" id="IPR039426">
    <property type="entry name" value="TonB-dep_rcpt-like"/>
</dbReference>
<evidence type="ECO:0000256" key="2">
    <source>
        <dbReference type="ARBA" id="ARBA00008143"/>
    </source>
</evidence>
<comment type="subcellular location">
    <subcellularLocation>
        <location evidence="1 11">Cell outer membrane</location>
        <topology evidence="1 11">Multi-pass membrane protein</topology>
    </subcellularLocation>
</comment>
<dbReference type="RefSeq" id="WP_103920954.1">
    <property type="nucleotide sequence ID" value="NZ_FMSV02000528.1"/>
</dbReference>
<dbReference type="InterPro" id="IPR037066">
    <property type="entry name" value="Plug_dom_sf"/>
</dbReference>
<evidence type="ECO:0000259" key="14">
    <source>
        <dbReference type="Pfam" id="PF00593"/>
    </source>
</evidence>
<dbReference type="EMBL" id="FMSV02000528">
    <property type="protein sequence ID" value="SEH07291.1"/>
    <property type="molecule type" value="Genomic_DNA"/>
</dbReference>
<evidence type="ECO:0000256" key="12">
    <source>
        <dbReference type="RuleBase" id="RU003357"/>
    </source>
</evidence>
<dbReference type="PROSITE" id="PS52016">
    <property type="entry name" value="TONB_DEPENDENT_REC_3"/>
    <property type="match status" value="1"/>
</dbReference>
<sequence length="744" mass="84697">MPVLKLNPAHFSLLLIMLFLLLPSQALYADENALSVSDTGGAIEQLKQLDLADLLEVDVTLDDVFDIFDALVQQQNVQVATGSKQSIARAPAVTSVISAQDIEATGARDIDEVLEMIPGFHVSRHSTAYNPIYSLRGIKTDFQVLMMVNDIPIDTLYTGGRNAVWGGMSVKQIARVEVIRGPGSAVHGADAFAGAINIITKNKNDIDGTRIGSRLGSYNMRDVWLEHGQKLGALDMGLVLEYQTTDGHDPLIRRDGQSALDQELAHYAIPALSFAPATANLQRKNLDMNLDLGWQYWKLRLGYQGHYDTALGINYNNILDPKSRFEDQRYRADLTYHNPLIADNWDVTTRLSYLDMQSKATENQIQTRPGFTVPVTTGQDFLNYPEGIIFNSGINERQMRLDVSAFYFGFEQHSLRMGAGYSYGQLYEITHETNIDPVTGMPVPLAAGLLNLSDTPYVFLPEEKRKSWYVFLQDHWKFYENWELTTGLRYDHYSDFGGTLNPRFALVWQPIPKLTAKLLYGHAFRAPSFVELYNQNNLIVQGNPNVKAETIDTTELALNYYVNDRLHLGVNIYTFNWQDALQFQFSPDLHKYIVQNNERRKGQGLELEARWKVGKRLSLLANYALQRITTKHINVTSTSQDAYLRADWLLMPKWYLNAQLNWVGSRERNPVDAREDLGAYTQIDLTLRYKDIRYNHWNLAFGIRNIFDEPVIEPSTISEFGEARLPDDLPMPGRNYFIELSYRF</sequence>
<dbReference type="PANTHER" id="PTHR30069:SF29">
    <property type="entry name" value="HEMOGLOBIN AND HEMOGLOBIN-HAPTOGLOBIN-BINDING PROTEIN 1-RELATED"/>
    <property type="match status" value="1"/>
</dbReference>
<dbReference type="InterPro" id="IPR000531">
    <property type="entry name" value="Beta-barrel_TonB"/>
</dbReference>
<evidence type="ECO:0000259" key="15">
    <source>
        <dbReference type="Pfam" id="PF07715"/>
    </source>
</evidence>
<evidence type="ECO:0000256" key="8">
    <source>
        <dbReference type="ARBA" id="ARBA00023136"/>
    </source>
</evidence>
<gene>
    <name evidence="16" type="primary">cirA_5</name>
    <name evidence="16" type="ORF">MBHS_03166</name>
</gene>
<keyword evidence="6 13" id="KW-0732">Signal</keyword>
<dbReference type="InterPro" id="IPR012910">
    <property type="entry name" value="Plug_dom"/>
</dbReference>
<evidence type="ECO:0000256" key="10">
    <source>
        <dbReference type="ARBA" id="ARBA00023237"/>
    </source>
</evidence>
<keyword evidence="17" id="KW-1185">Reference proteome</keyword>
<dbReference type="Proteomes" id="UP000236724">
    <property type="component" value="Unassembled WGS sequence"/>
</dbReference>
<keyword evidence="10 11" id="KW-0998">Cell outer membrane</keyword>
<dbReference type="GO" id="GO:0015344">
    <property type="term" value="F:siderophore uptake transmembrane transporter activity"/>
    <property type="evidence" value="ECO:0007669"/>
    <property type="project" value="TreeGrafter"/>
</dbReference>
<keyword evidence="3 11" id="KW-0813">Transport</keyword>
<dbReference type="SUPFAM" id="SSF56935">
    <property type="entry name" value="Porins"/>
    <property type="match status" value="1"/>
</dbReference>
<feature type="chain" id="PRO_5014634431" evidence="13">
    <location>
        <begin position="30"/>
        <end position="744"/>
    </location>
</feature>
<feature type="signal peptide" evidence="13">
    <location>
        <begin position="1"/>
        <end position="29"/>
    </location>
</feature>
<evidence type="ECO:0000256" key="4">
    <source>
        <dbReference type="ARBA" id="ARBA00022452"/>
    </source>
</evidence>
<feature type="domain" description="TonB-dependent receptor-like beta-barrel" evidence="14">
    <location>
        <begin position="283"/>
        <end position="706"/>
    </location>
</feature>
<accession>A0A1H6FD21</accession>
<protein>
    <submittedName>
        <fullName evidence="16">Colicin I receptor</fullName>
    </submittedName>
</protein>
<dbReference type="AlphaFoldDB" id="A0A1H6FD21"/>
<proteinExistence type="inferred from homology"/>
<comment type="similarity">
    <text evidence="2">Belongs to the TonB-dependent receptor family. Hemoglobin/haptoglobin binding protein subfamily.</text>
</comment>
<feature type="domain" description="TonB-dependent receptor plug" evidence="15">
    <location>
        <begin position="89"/>
        <end position="195"/>
    </location>
</feature>
<dbReference type="GO" id="GO:0009279">
    <property type="term" value="C:cell outer membrane"/>
    <property type="evidence" value="ECO:0007669"/>
    <property type="project" value="UniProtKB-SubCell"/>
</dbReference>
<keyword evidence="8 11" id="KW-0472">Membrane</keyword>
<reference evidence="16 17" key="1">
    <citation type="submission" date="2016-10" db="EMBL/GenBank/DDBJ databases">
        <authorList>
            <person name="de Groot N.N."/>
        </authorList>
    </citation>
    <scope>NUCLEOTIDE SEQUENCE [LARGE SCALE GENOMIC DNA]</scope>
    <source>
        <strain evidence="16">MBHS1</strain>
    </source>
</reference>
<evidence type="ECO:0000256" key="7">
    <source>
        <dbReference type="ARBA" id="ARBA00023077"/>
    </source>
</evidence>
<evidence type="ECO:0000256" key="3">
    <source>
        <dbReference type="ARBA" id="ARBA00022448"/>
    </source>
</evidence>
<dbReference type="GO" id="GO:0044718">
    <property type="term" value="P:siderophore transmembrane transport"/>
    <property type="evidence" value="ECO:0007669"/>
    <property type="project" value="TreeGrafter"/>
</dbReference>
<keyword evidence="4 11" id="KW-1134">Transmembrane beta strand</keyword>
<evidence type="ECO:0000313" key="16">
    <source>
        <dbReference type="EMBL" id="SEH07291.1"/>
    </source>
</evidence>
<evidence type="ECO:0000256" key="13">
    <source>
        <dbReference type="SAM" id="SignalP"/>
    </source>
</evidence>
<keyword evidence="7 12" id="KW-0798">TonB box</keyword>
<organism evidence="16 17">
    <name type="scientific">Candidatus Venteria ishoeyi</name>
    <dbReference type="NCBI Taxonomy" id="1899563"/>
    <lineage>
        <taxon>Bacteria</taxon>
        <taxon>Pseudomonadati</taxon>
        <taxon>Pseudomonadota</taxon>
        <taxon>Gammaproteobacteria</taxon>
        <taxon>Thiotrichales</taxon>
        <taxon>Thiotrichaceae</taxon>
        <taxon>Venteria</taxon>
    </lineage>
</organism>
<dbReference type="CDD" id="cd01347">
    <property type="entry name" value="ligand_gated_channel"/>
    <property type="match status" value="1"/>
</dbReference>
<dbReference type="OrthoDB" id="9815954at2"/>
<evidence type="ECO:0000256" key="1">
    <source>
        <dbReference type="ARBA" id="ARBA00004571"/>
    </source>
</evidence>
<evidence type="ECO:0000313" key="17">
    <source>
        <dbReference type="Proteomes" id="UP000236724"/>
    </source>
</evidence>
<keyword evidence="9 16" id="KW-0675">Receptor</keyword>
<dbReference type="Gene3D" id="2.170.130.10">
    <property type="entry name" value="TonB-dependent receptor, plug domain"/>
    <property type="match status" value="1"/>
</dbReference>
<dbReference type="InterPro" id="IPR036942">
    <property type="entry name" value="Beta-barrel_TonB_sf"/>
</dbReference>
<evidence type="ECO:0000256" key="11">
    <source>
        <dbReference type="PROSITE-ProRule" id="PRU01360"/>
    </source>
</evidence>
<dbReference type="Pfam" id="PF00593">
    <property type="entry name" value="TonB_dep_Rec_b-barrel"/>
    <property type="match status" value="1"/>
</dbReference>
<dbReference type="Pfam" id="PF07715">
    <property type="entry name" value="Plug"/>
    <property type="match status" value="1"/>
</dbReference>
<dbReference type="PANTHER" id="PTHR30069">
    <property type="entry name" value="TONB-DEPENDENT OUTER MEMBRANE RECEPTOR"/>
    <property type="match status" value="1"/>
</dbReference>
<name>A0A1H6FD21_9GAMM</name>
<evidence type="ECO:0000256" key="9">
    <source>
        <dbReference type="ARBA" id="ARBA00023170"/>
    </source>
</evidence>